<name>A0A9P4NAX2_9PLEO</name>
<dbReference type="PANTHER" id="PTHR43656:SF2">
    <property type="entry name" value="BINDING OXIDOREDUCTASE, PUTATIVE (AFU_ORTHOLOGUE AFUA_2G08260)-RELATED"/>
    <property type="match status" value="1"/>
</dbReference>
<gene>
    <name evidence="6" type="ORF">CC78DRAFT_550692</name>
</gene>
<proteinExistence type="inferred from homology"/>
<protein>
    <submittedName>
        <fullName evidence="6">FMN-linked oxidoreductase</fullName>
    </submittedName>
</protein>
<keyword evidence="4" id="KW-0560">Oxidoreductase</keyword>
<dbReference type="Gene3D" id="3.20.20.70">
    <property type="entry name" value="Aldolase class I"/>
    <property type="match status" value="1"/>
</dbReference>
<evidence type="ECO:0000256" key="1">
    <source>
        <dbReference type="ARBA" id="ARBA00005979"/>
    </source>
</evidence>
<comment type="similarity">
    <text evidence="1">Belongs to the NADH:flavin oxidoreductase/NADH oxidase family.</text>
</comment>
<dbReference type="SUPFAM" id="SSF51395">
    <property type="entry name" value="FMN-linked oxidoreductases"/>
    <property type="match status" value="1"/>
</dbReference>
<dbReference type="Pfam" id="PF00724">
    <property type="entry name" value="Oxidored_FMN"/>
    <property type="match status" value="1"/>
</dbReference>
<dbReference type="InterPro" id="IPR051799">
    <property type="entry name" value="NADH_flavin_oxidoreductase"/>
</dbReference>
<dbReference type="InterPro" id="IPR013785">
    <property type="entry name" value="Aldolase_TIM"/>
</dbReference>
<evidence type="ECO:0000256" key="3">
    <source>
        <dbReference type="ARBA" id="ARBA00022643"/>
    </source>
</evidence>
<dbReference type="GO" id="GO:0016491">
    <property type="term" value="F:oxidoreductase activity"/>
    <property type="evidence" value="ECO:0007669"/>
    <property type="project" value="UniProtKB-KW"/>
</dbReference>
<evidence type="ECO:0000256" key="2">
    <source>
        <dbReference type="ARBA" id="ARBA00022630"/>
    </source>
</evidence>
<dbReference type="OrthoDB" id="1663137at2759"/>
<dbReference type="AlphaFoldDB" id="A0A9P4NAX2"/>
<evidence type="ECO:0000259" key="5">
    <source>
        <dbReference type="Pfam" id="PF00724"/>
    </source>
</evidence>
<dbReference type="EMBL" id="ML986581">
    <property type="protein sequence ID" value="KAF2269838.1"/>
    <property type="molecule type" value="Genomic_DNA"/>
</dbReference>
<dbReference type="Proteomes" id="UP000800093">
    <property type="component" value="Unassembled WGS sequence"/>
</dbReference>
<dbReference type="InterPro" id="IPR001155">
    <property type="entry name" value="OxRdtase_FMN_N"/>
</dbReference>
<accession>A0A9P4NAX2</accession>
<keyword evidence="2" id="KW-0285">Flavoprotein</keyword>
<dbReference type="PANTHER" id="PTHR43656">
    <property type="entry name" value="BINDING OXIDOREDUCTASE, PUTATIVE (AFU_ORTHOLOGUE AFUA_2G08260)-RELATED"/>
    <property type="match status" value="1"/>
</dbReference>
<evidence type="ECO:0000256" key="4">
    <source>
        <dbReference type="ARBA" id="ARBA00023002"/>
    </source>
</evidence>
<keyword evidence="3" id="KW-0288">FMN</keyword>
<sequence>MVDDRYLTAPGDVAVTGSDSDVVERWAAWTRAVRNTDSIMIAQLNHPGRQSRVGSGRRGFLSNTVAPSAIPLNLGDSWLAYLARVLLFGTPQAMTTDQIDNVIAQFARAAKLAWRAGFHGVEIHAAHGFLLSQFLSQTSNKRSDDFGGSATKRVEIVLRIIRAVRREVPRTFCVGIKINTADQLSPGGFDDMLQHVELIAFEQVDYIQLSGGSFEDPQMLSTRNSVSGANERTHAREGFFLDASHAIRKKLPHVVLMVTGGFRSRRGVNLALETGACDLIGIARPAVKYPELPNAIVFNSRLLDEEARFDVESAPSPGWIASQVRSVGAGAETKYFTTLLGRL</sequence>
<reference evidence="7" key="1">
    <citation type="journal article" date="2020" name="Stud. Mycol.">
        <title>101 Dothideomycetes genomes: A test case for predicting lifestyles and emergence of pathogens.</title>
        <authorList>
            <person name="Haridas S."/>
            <person name="Albert R."/>
            <person name="Binder M."/>
            <person name="Bloem J."/>
            <person name="LaButti K."/>
            <person name="Salamov A."/>
            <person name="Andreopoulos B."/>
            <person name="Baker S."/>
            <person name="Barry K."/>
            <person name="Bills G."/>
            <person name="Bluhm B."/>
            <person name="Cannon C."/>
            <person name="Castanera R."/>
            <person name="Culley D."/>
            <person name="Daum C."/>
            <person name="Ezra D."/>
            <person name="Gonzalez J."/>
            <person name="Henrissat B."/>
            <person name="Kuo A."/>
            <person name="Liang C."/>
            <person name="Lipzen A."/>
            <person name="Lutzoni F."/>
            <person name="Magnuson J."/>
            <person name="Mondo S."/>
            <person name="Nolan M."/>
            <person name="Ohm R."/>
            <person name="Pangilinan J."/>
            <person name="Park H.-J."/>
            <person name="Ramirez L."/>
            <person name="Alfaro M."/>
            <person name="Sun H."/>
            <person name="Tritt A."/>
            <person name="Yoshinaga Y."/>
            <person name="Zwiers L.-H."/>
            <person name="Turgeon B."/>
            <person name="Goodwin S."/>
            <person name="Spatafora J."/>
            <person name="Crous P."/>
            <person name="Grigoriev I."/>
        </authorList>
    </citation>
    <scope>NUCLEOTIDE SEQUENCE [LARGE SCALE GENOMIC DNA]</scope>
    <source>
        <strain evidence="7">CBS 304.66</strain>
    </source>
</reference>
<comment type="caution">
    <text evidence="6">The sequence shown here is derived from an EMBL/GenBank/DDBJ whole genome shotgun (WGS) entry which is preliminary data.</text>
</comment>
<organism evidence="6 7">
    <name type="scientific">Lojkania enalia</name>
    <dbReference type="NCBI Taxonomy" id="147567"/>
    <lineage>
        <taxon>Eukaryota</taxon>
        <taxon>Fungi</taxon>
        <taxon>Dikarya</taxon>
        <taxon>Ascomycota</taxon>
        <taxon>Pezizomycotina</taxon>
        <taxon>Dothideomycetes</taxon>
        <taxon>Pleosporomycetidae</taxon>
        <taxon>Pleosporales</taxon>
        <taxon>Pleosporales incertae sedis</taxon>
        <taxon>Lojkania</taxon>
    </lineage>
</organism>
<evidence type="ECO:0000313" key="7">
    <source>
        <dbReference type="Proteomes" id="UP000800093"/>
    </source>
</evidence>
<dbReference type="GO" id="GO:0010181">
    <property type="term" value="F:FMN binding"/>
    <property type="evidence" value="ECO:0007669"/>
    <property type="project" value="InterPro"/>
</dbReference>
<evidence type="ECO:0000313" key="6">
    <source>
        <dbReference type="EMBL" id="KAF2269838.1"/>
    </source>
</evidence>
<feature type="domain" description="NADH:flavin oxidoreductase/NADH oxidase N-terminal" evidence="5">
    <location>
        <begin position="20"/>
        <end position="296"/>
    </location>
</feature>
<keyword evidence="7" id="KW-1185">Reference proteome</keyword>